<dbReference type="EMBL" id="LAZR01009713">
    <property type="protein sequence ID" value="KKM71000.1"/>
    <property type="molecule type" value="Genomic_DNA"/>
</dbReference>
<gene>
    <name evidence="1" type="ORF">LCGC14_1435070</name>
</gene>
<dbReference type="AlphaFoldDB" id="A0A0F9M2Y8"/>
<name>A0A0F9M2Y8_9ZZZZ</name>
<comment type="caution">
    <text evidence="1">The sequence shown here is derived from an EMBL/GenBank/DDBJ whole genome shotgun (WGS) entry which is preliminary data.</text>
</comment>
<accession>A0A0F9M2Y8</accession>
<organism evidence="1">
    <name type="scientific">marine sediment metagenome</name>
    <dbReference type="NCBI Taxonomy" id="412755"/>
    <lineage>
        <taxon>unclassified sequences</taxon>
        <taxon>metagenomes</taxon>
        <taxon>ecological metagenomes</taxon>
    </lineage>
</organism>
<evidence type="ECO:0000313" key="1">
    <source>
        <dbReference type="EMBL" id="KKM71000.1"/>
    </source>
</evidence>
<feature type="non-terminal residue" evidence="1">
    <location>
        <position position="1"/>
    </location>
</feature>
<reference evidence="1" key="1">
    <citation type="journal article" date="2015" name="Nature">
        <title>Complex archaea that bridge the gap between prokaryotes and eukaryotes.</title>
        <authorList>
            <person name="Spang A."/>
            <person name="Saw J.H."/>
            <person name="Jorgensen S.L."/>
            <person name="Zaremba-Niedzwiedzka K."/>
            <person name="Martijn J."/>
            <person name="Lind A.E."/>
            <person name="van Eijk R."/>
            <person name="Schleper C."/>
            <person name="Guy L."/>
            <person name="Ettema T.J."/>
        </authorList>
    </citation>
    <scope>NUCLEOTIDE SEQUENCE</scope>
</reference>
<protein>
    <submittedName>
        <fullName evidence="1">Uncharacterized protein</fullName>
    </submittedName>
</protein>
<sequence>PENLYYQAAQTRAEEEEAQARSALLTQISGGVLGPALPRGIRRIGGR</sequence>
<proteinExistence type="predicted"/>